<proteinExistence type="predicted"/>
<evidence type="ECO:0000256" key="3">
    <source>
        <dbReference type="ARBA" id="ARBA00022737"/>
    </source>
</evidence>
<feature type="region of interest" description="Disordered" evidence="9">
    <location>
        <begin position="185"/>
        <end position="287"/>
    </location>
</feature>
<dbReference type="PANTHER" id="PTHR24404:SF114">
    <property type="entry name" value="KLUMPFUSS, ISOFORM B-RELATED"/>
    <property type="match status" value="1"/>
</dbReference>
<protein>
    <submittedName>
        <fullName evidence="11">Sal-like protein 1</fullName>
    </submittedName>
</protein>
<dbReference type="OrthoDB" id="10069600at2759"/>
<keyword evidence="6" id="KW-0238">DNA-binding</keyword>
<dbReference type="GO" id="GO:0000978">
    <property type="term" value="F:RNA polymerase II cis-regulatory region sequence-specific DNA binding"/>
    <property type="evidence" value="ECO:0007669"/>
    <property type="project" value="TreeGrafter"/>
</dbReference>
<feature type="compositionally biased region" description="Acidic residues" evidence="9">
    <location>
        <begin position="237"/>
        <end position="247"/>
    </location>
</feature>
<evidence type="ECO:0000256" key="7">
    <source>
        <dbReference type="ARBA" id="ARBA00023242"/>
    </source>
</evidence>
<dbReference type="InterPro" id="IPR013087">
    <property type="entry name" value="Znf_C2H2_type"/>
</dbReference>
<dbReference type="GO" id="GO:0003700">
    <property type="term" value="F:DNA-binding transcription factor activity"/>
    <property type="evidence" value="ECO:0007669"/>
    <property type="project" value="TreeGrafter"/>
</dbReference>
<evidence type="ECO:0000256" key="4">
    <source>
        <dbReference type="ARBA" id="ARBA00022771"/>
    </source>
</evidence>
<dbReference type="SUPFAM" id="SSF57667">
    <property type="entry name" value="beta-beta-alpha zinc fingers"/>
    <property type="match status" value="2"/>
</dbReference>
<reference evidence="11" key="1">
    <citation type="submission" date="2021-02" db="EMBL/GenBank/DDBJ databases">
        <title>Comparative genomics reveals that relaxation of natural selection precedes convergent phenotypic evolution of cavefish.</title>
        <authorList>
            <person name="Peng Z."/>
        </authorList>
    </citation>
    <scope>NUCLEOTIDE SEQUENCE</scope>
    <source>
        <tissue evidence="11">Muscle</tissue>
    </source>
</reference>
<comment type="subcellular location">
    <subcellularLocation>
        <location evidence="1">Nucleus</location>
    </subcellularLocation>
</comment>
<keyword evidence="2" id="KW-0479">Metal-binding</keyword>
<accession>A0A9W7WR79</accession>
<keyword evidence="5" id="KW-0862">Zinc</keyword>
<evidence type="ECO:0000256" key="2">
    <source>
        <dbReference type="ARBA" id="ARBA00022723"/>
    </source>
</evidence>
<comment type="caution">
    <text evidence="11">The sequence shown here is derived from an EMBL/GenBank/DDBJ whole genome shotgun (WGS) entry which is preliminary data.</text>
</comment>
<dbReference type="GO" id="GO:0008270">
    <property type="term" value="F:zinc ion binding"/>
    <property type="evidence" value="ECO:0007669"/>
    <property type="project" value="UniProtKB-KW"/>
</dbReference>
<dbReference type="InterPro" id="IPR050589">
    <property type="entry name" value="Ikaros_C2H2-ZF"/>
</dbReference>
<dbReference type="SMART" id="SM00355">
    <property type="entry name" value="ZnF_C2H2"/>
    <property type="match status" value="8"/>
</dbReference>
<evidence type="ECO:0000256" key="9">
    <source>
        <dbReference type="SAM" id="MobiDB-lite"/>
    </source>
</evidence>
<feature type="domain" description="C2H2-type" evidence="10">
    <location>
        <begin position="916"/>
        <end position="942"/>
    </location>
</feature>
<evidence type="ECO:0000256" key="1">
    <source>
        <dbReference type="ARBA" id="ARBA00004123"/>
    </source>
</evidence>
<name>A0A9W7WR79_TRIRA</name>
<feature type="domain" description="C2H2-type" evidence="10">
    <location>
        <begin position="943"/>
        <end position="969"/>
    </location>
</feature>
<keyword evidence="3" id="KW-0677">Repeat</keyword>
<keyword evidence="7" id="KW-0539">Nucleus</keyword>
<organism evidence="11 12">
    <name type="scientific">Triplophysa rosa</name>
    <name type="common">Cave loach</name>
    <dbReference type="NCBI Taxonomy" id="992332"/>
    <lineage>
        <taxon>Eukaryota</taxon>
        <taxon>Metazoa</taxon>
        <taxon>Chordata</taxon>
        <taxon>Craniata</taxon>
        <taxon>Vertebrata</taxon>
        <taxon>Euteleostomi</taxon>
        <taxon>Actinopterygii</taxon>
        <taxon>Neopterygii</taxon>
        <taxon>Teleostei</taxon>
        <taxon>Ostariophysi</taxon>
        <taxon>Cypriniformes</taxon>
        <taxon>Nemacheilidae</taxon>
        <taxon>Triplophysa</taxon>
    </lineage>
</organism>
<dbReference type="PANTHER" id="PTHR24404">
    <property type="entry name" value="ZINC FINGER PROTEIN"/>
    <property type="match status" value="1"/>
</dbReference>
<feature type="compositionally biased region" description="Basic and acidic residues" evidence="9">
    <location>
        <begin position="250"/>
        <end position="264"/>
    </location>
</feature>
<evidence type="ECO:0000313" key="12">
    <source>
        <dbReference type="Proteomes" id="UP001059041"/>
    </source>
</evidence>
<evidence type="ECO:0000313" key="11">
    <source>
        <dbReference type="EMBL" id="KAI7807060.1"/>
    </source>
</evidence>
<gene>
    <name evidence="11" type="ORF">IRJ41_018468</name>
</gene>
<dbReference type="InterPro" id="IPR036236">
    <property type="entry name" value="Znf_C2H2_sf"/>
</dbReference>
<feature type="compositionally biased region" description="Polar residues" evidence="9">
    <location>
        <begin position="649"/>
        <end position="769"/>
    </location>
</feature>
<feature type="domain" description="C2H2-type" evidence="10">
    <location>
        <begin position="888"/>
        <end position="915"/>
    </location>
</feature>
<dbReference type="Proteomes" id="UP001059041">
    <property type="component" value="Linkage Group LG8"/>
</dbReference>
<dbReference type="AlphaFoldDB" id="A0A9W7WR79"/>
<feature type="compositionally biased region" description="Low complexity" evidence="9">
    <location>
        <begin position="194"/>
        <end position="205"/>
    </location>
</feature>
<sequence>MHQAVDPGIQHNGCGNNTISAWYGISEGSSDEDDYYVPVDCEDCMCCVCGEHFPFLDQLMEHLKTHKGQLFCHLCMANFDRAVSLALHLKNAHPKYNLFCTVCHVSFKSTWHLNEHLEKNYQEATKHEEKMNAKPLVKIEETENGVGEKFVMGNSRDNVFLLDHSYCVPVRHTVSMESFGKRKVIKERQPRIHSPSTSCSSSGLCSDDDPSSEFSSSTSHQLQPHFDEEYVIPGDGESTDSTEDDGDALAPKDTEYCPDEDRSSDSQCSTGSNAIDSKSNSRNRHRKTEIKKEMNSEIKTSFANHSVNPESSTCGAKMDFQTNSPNSKVAIKEENVNGCEEKPFVCCMCNAACINKDVLLKHIGEKHPTAVYICSRCLDAFTQQNTFQKHVCWKRPTSQMNILLATTVPQLPVLNLSHADNRRTTSAPVPGPKSVEIQMIPQLLPQSLTPAVAPLNSTNSSQKITSVIPTAIPVGQTVTTPPQTTIPTQTMLVGNVSPSGPAKLTESHPQAVTVPQTLVRPPSVSVACPNVPACSPPIQCPSPPNQTRMTLRIPTPFNPSLQTQNRVIVSFSPTVNLSAPILVSANSNKSIPAPRQTLAGNIRPLQLVGPVHLPRNVRPVLLPGNVRPVQLTGNVRHVQLPGNVRPVQLTGNLRPVQSSGTLRPVQSSGTLRPVQSSGTLRPVQSSGTLRPVQSSGTLRPVQSSGTLRPVQSSGTLRPVQSSGNLRPVQSSGNLRPVQSSGNLRPVQSSGNLRPVQSSGNLRPVQSSGNLRPVQLPGNVRPVQLPGNVRPVQVLSNARPLQFSGNVQPLQLPANIRPILLPGIASVPLASCPTLVSAILRKNPAHTSPAQVQSPTPGLPQTVGMFENKSSDIALQKRLKQTWSSKPIFPCRHCGAVSRQPSLRVRHRYLHRGSRLYRCQCGRSFQRQIHLLRHQVQHAEAVRFVCACCGRTFDGANKLTRHKQQSRLIHRQYAKTKCIAAFECTCGRVFTRPSVLLWHVLKNTKPQQNTKTTVH</sequence>
<dbReference type="EMBL" id="JAFHDT010000008">
    <property type="protein sequence ID" value="KAI7807060.1"/>
    <property type="molecule type" value="Genomic_DNA"/>
</dbReference>
<feature type="domain" description="C2H2-type" evidence="10">
    <location>
        <begin position="44"/>
        <end position="71"/>
    </location>
</feature>
<dbReference type="GO" id="GO:0006357">
    <property type="term" value="P:regulation of transcription by RNA polymerase II"/>
    <property type="evidence" value="ECO:0007669"/>
    <property type="project" value="TreeGrafter"/>
</dbReference>
<dbReference type="Gene3D" id="3.30.160.60">
    <property type="entry name" value="Classic Zinc Finger"/>
    <property type="match status" value="3"/>
</dbReference>
<keyword evidence="4 8" id="KW-0863">Zinc-finger</keyword>
<evidence type="ECO:0000256" key="6">
    <source>
        <dbReference type="ARBA" id="ARBA00023125"/>
    </source>
</evidence>
<evidence type="ECO:0000259" key="10">
    <source>
        <dbReference type="PROSITE" id="PS50157"/>
    </source>
</evidence>
<dbReference type="GO" id="GO:0005634">
    <property type="term" value="C:nucleus"/>
    <property type="evidence" value="ECO:0007669"/>
    <property type="project" value="UniProtKB-SubCell"/>
</dbReference>
<feature type="compositionally biased region" description="Polar residues" evidence="9">
    <location>
        <begin position="265"/>
        <end position="280"/>
    </location>
</feature>
<dbReference type="PROSITE" id="PS50157">
    <property type="entry name" value="ZINC_FINGER_C2H2_2"/>
    <property type="match status" value="4"/>
</dbReference>
<keyword evidence="12" id="KW-1185">Reference proteome</keyword>
<feature type="region of interest" description="Disordered" evidence="9">
    <location>
        <begin position="646"/>
        <end position="778"/>
    </location>
</feature>
<evidence type="ECO:0000256" key="5">
    <source>
        <dbReference type="ARBA" id="ARBA00022833"/>
    </source>
</evidence>
<evidence type="ECO:0000256" key="8">
    <source>
        <dbReference type="PROSITE-ProRule" id="PRU00042"/>
    </source>
</evidence>
<dbReference type="PROSITE" id="PS00028">
    <property type="entry name" value="ZINC_FINGER_C2H2_1"/>
    <property type="match status" value="2"/>
</dbReference>